<organism evidence="2 3">
    <name type="scientific">Caenorhabditis nigoni</name>
    <dbReference type="NCBI Taxonomy" id="1611254"/>
    <lineage>
        <taxon>Eukaryota</taxon>
        <taxon>Metazoa</taxon>
        <taxon>Ecdysozoa</taxon>
        <taxon>Nematoda</taxon>
        <taxon>Chromadorea</taxon>
        <taxon>Rhabditida</taxon>
        <taxon>Rhabditina</taxon>
        <taxon>Rhabditomorpha</taxon>
        <taxon>Rhabditoidea</taxon>
        <taxon>Rhabditidae</taxon>
        <taxon>Peloderinae</taxon>
        <taxon>Caenorhabditis</taxon>
    </lineage>
</organism>
<comment type="caution">
    <text evidence="2">The sequence shown here is derived from an EMBL/GenBank/DDBJ whole genome shotgun (WGS) entry which is preliminary data.</text>
</comment>
<feature type="region of interest" description="Disordered" evidence="1">
    <location>
        <begin position="107"/>
        <end position="131"/>
    </location>
</feature>
<gene>
    <name evidence="2" type="primary">Cnig_chr_IV.g15618</name>
    <name evidence="2" type="ORF">B9Z55_015618</name>
</gene>
<name>A0A2G5UB30_9PELO</name>
<sequence length="131" mass="15039">MESSSKSSSDKKPETKKPANKKVSKEEKAKMKEAIDFLSNNLNQMTTDHFKREAEKQGDNAQEAMRARIAQYDLDSDLDSDGEDYMFEDDDEANTLNLFEEEWEDVMEDLKKQAEKQKNAAAKAPQPEKKN</sequence>
<feature type="compositionally biased region" description="Basic and acidic residues" evidence="1">
    <location>
        <begin position="108"/>
        <end position="118"/>
    </location>
</feature>
<evidence type="ECO:0000256" key="1">
    <source>
        <dbReference type="SAM" id="MobiDB-lite"/>
    </source>
</evidence>
<dbReference type="Proteomes" id="UP000230233">
    <property type="component" value="Chromosome IV"/>
</dbReference>
<feature type="compositionally biased region" description="Basic and acidic residues" evidence="1">
    <location>
        <begin position="8"/>
        <end position="31"/>
    </location>
</feature>
<feature type="region of interest" description="Disordered" evidence="1">
    <location>
        <begin position="1"/>
        <end position="31"/>
    </location>
</feature>
<accession>A0A2G5UB30</accession>
<evidence type="ECO:0000313" key="3">
    <source>
        <dbReference type="Proteomes" id="UP000230233"/>
    </source>
</evidence>
<keyword evidence="3" id="KW-1185">Reference proteome</keyword>
<proteinExistence type="predicted"/>
<dbReference type="AlphaFoldDB" id="A0A2G5UB30"/>
<reference evidence="3" key="1">
    <citation type="submission" date="2017-10" db="EMBL/GenBank/DDBJ databases">
        <title>Rapid genome shrinkage in a self-fertile nematode reveals novel sperm competition proteins.</title>
        <authorList>
            <person name="Yin D."/>
            <person name="Schwarz E.M."/>
            <person name="Thomas C.G."/>
            <person name="Felde R.L."/>
            <person name="Korf I.F."/>
            <person name="Cutter A.D."/>
            <person name="Schartner C.M."/>
            <person name="Ralston E.J."/>
            <person name="Meyer B.J."/>
            <person name="Haag E.S."/>
        </authorList>
    </citation>
    <scope>NUCLEOTIDE SEQUENCE [LARGE SCALE GENOMIC DNA]</scope>
    <source>
        <strain evidence="3">JU1422</strain>
    </source>
</reference>
<protein>
    <submittedName>
        <fullName evidence="2">Uncharacterized protein</fullName>
    </submittedName>
</protein>
<evidence type="ECO:0000313" key="2">
    <source>
        <dbReference type="EMBL" id="PIC36724.1"/>
    </source>
</evidence>
<dbReference type="OrthoDB" id="10510066at2759"/>
<dbReference type="EMBL" id="PDUG01000004">
    <property type="protein sequence ID" value="PIC36724.1"/>
    <property type="molecule type" value="Genomic_DNA"/>
</dbReference>